<evidence type="ECO:0000259" key="8">
    <source>
        <dbReference type="PROSITE" id="PS50897"/>
    </source>
</evidence>
<keyword evidence="5 7" id="KW-0863">Zinc-finger</keyword>
<dbReference type="Proteomes" id="UP000070444">
    <property type="component" value="Unassembled WGS sequence"/>
</dbReference>
<keyword evidence="11" id="KW-1185">Reference proteome</keyword>
<evidence type="ECO:0000256" key="5">
    <source>
        <dbReference type="ARBA" id="ARBA00022771"/>
    </source>
</evidence>
<dbReference type="PANTHER" id="PTHR12170">
    <property type="entry name" value="MACROPHAGE ERYTHROBLAST ATTACHER-RELATED"/>
    <property type="match status" value="1"/>
</dbReference>
<dbReference type="InterPro" id="IPR006595">
    <property type="entry name" value="CTLH_C"/>
</dbReference>
<dbReference type="PROSITE" id="PS50896">
    <property type="entry name" value="LISH"/>
    <property type="match status" value="1"/>
</dbReference>
<dbReference type="GO" id="GO:0005737">
    <property type="term" value="C:cytoplasm"/>
    <property type="evidence" value="ECO:0007669"/>
    <property type="project" value="UniProtKB-SubCell"/>
</dbReference>
<reference evidence="10 11" key="1">
    <citation type="journal article" date="2015" name="Genome Biol. Evol.">
        <title>Phylogenomic analyses indicate that early fungi evolved digesting cell walls of algal ancestors of land plants.</title>
        <authorList>
            <person name="Chang Y."/>
            <person name="Wang S."/>
            <person name="Sekimoto S."/>
            <person name="Aerts A.L."/>
            <person name="Choi C."/>
            <person name="Clum A."/>
            <person name="LaButti K.M."/>
            <person name="Lindquist E.A."/>
            <person name="Yee Ngan C."/>
            <person name="Ohm R.A."/>
            <person name="Salamov A.A."/>
            <person name="Grigoriev I.V."/>
            <person name="Spatafora J.W."/>
            <person name="Berbee M.L."/>
        </authorList>
    </citation>
    <scope>NUCLEOTIDE SEQUENCE [LARGE SCALE GENOMIC DNA]</scope>
    <source>
        <strain evidence="10 11">NRRL 28638</strain>
    </source>
</reference>
<dbReference type="InterPro" id="IPR006594">
    <property type="entry name" value="LisH"/>
</dbReference>
<dbReference type="InterPro" id="IPR027370">
    <property type="entry name" value="Znf-RING_euk"/>
</dbReference>
<dbReference type="SUPFAM" id="SSF57850">
    <property type="entry name" value="RING/U-box"/>
    <property type="match status" value="1"/>
</dbReference>
<dbReference type="GO" id="GO:0005634">
    <property type="term" value="C:nucleus"/>
    <property type="evidence" value="ECO:0007669"/>
    <property type="project" value="TreeGrafter"/>
</dbReference>
<dbReference type="Pfam" id="PF10607">
    <property type="entry name" value="CTLH"/>
    <property type="match status" value="1"/>
</dbReference>
<proteinExistence type="inferred from homology"/>
<dbReference type="InterPro" id="IPR024964">
    <property type="entry name" value="CTLH/CRA"/>
</dbReference>
<dbReference type="CDD" id="cd16659">
    <property type="entry name" value="RING-Ubox_Emp"/>
    <property type="match status" value="1"/>
</dbReference>
<dbReference type="GO" id="GO:0043161">
    <property type="term" value="P:proteasome-mediated ubiquitin-dependent protein catabolic process"/>
    <property type="evidence" value="ECO:0007669"/>
    <property type="project" value="InterPro"/>
</dbReference>
<evidence type="ECO:0000259" key="9">
    <source>
        <dbReference type="PROSITE" id="PS51867"/>
    </source>
</evidence>
<evidence type="ECO:0000313" key="10">
    <source>
        <dbReference type="EMBL" id="KXN66954.1"/>
    </source>
</evidence>
<name>A0A137NWG3_CONC2</name>
<evidence type="ECO:0000256" key="3">
    <source>
        <dbReference type="ARBA" id="ARBA00022490"/>
    </source>
</evidence>
<dbReference type="AlphaFoldDB" id="A0A137NWG3"/>
<evidence type="ECO:0000256" key="2">
    <source>
        <dbReference type="ARBA" id="ARBA00010615"/>
    </source>
</evidence>
<dbReference type="InterPro" id="IPR013083">
    <property type="entry name" value="Znf_RING/FYVE/PHD"/>
</dbReference>
<dbReference type="OrthoDB" id="1933455at2759"/>
<dbReference type="PANTHER" id="PTHR12170:SF2">
    <property type="entry name" value="E3 UBIQUITIN-PROTEIN TRANSFERASE MAEA"/>
    <property type="match status" value="1"/>
</dbReference>
<sequence>MNKVDPKQFLQVEQASIRVPSEQLKKCFRSIQRNIETEKRYFLFAGSELNKANNGKTPKNQLIEMLTKVNNKLSQIDNSLDKMKDEQVHLFSSLKERVNHLKQLDNTPSLDSDEFAKWSRVRLDRLIVDYLLRKGYSTTAQAMVEQERYLEPLVDQDLFKQCRNIEEALAQKDCGPCLAWCTENKTGLKKLQSNLEFNLRIQELVELIRARKSAEAINYSKRHLIPNFMNKFQEIQQAISLLAFPPDTTCPPYKQLYDLDRWQGLVKEFRDNLYNLHCLTLIPMLELSLYSGLCSLKCTQCFLDRSKNTDCPICDRETFGTLAKPLPYIQHNTSTLVCRISGKVMDDNNPPMALPNGYVYSQKAILDHIQHSSNGKFKCPRSNGEFELSQIRKVFIS</sequence>
<evidence type="ECO:0000256" key="7">
    <source>
        <dbReference type="PROSITE-ProRule" id="PRU01215"/>
    </source>
</evidence>
<dbReference type="STRING" id="796925.A0A137NWG3"/>
<dbReference type="PROSITE" id="PS51867">
    <property type="entry name" value="ZF_RING_GID"/>
    <property type="match status" value="1"/>
</dbReference>
<accession>A0A137NWG3</accession>
<feature type="zinc finger region" description="RING-Gid-type" evidence="7">
    <location>
        <begin position="311"/>
        <end position="382"/>
    </location>
</feature>
<dbReference type="GO" id="GO:0061630">
    <property type="term" value="F:ubiquitin protein ligase activity"/>
    <property type="evidence" value="ECO:0007669"/>
    <property type="project" value="InterPro"/>
</dbReference>
<keyword evidence="3" id="KW-0963">Cytoplasm</keyword>
<dbReference type="EMBL" id="KQ964674">
    <property type="protein sequence ID" value="KXN66954.1"/>
    <property type="molecule type" value="Genomic_DNA"/>
</dbReference>
<gene>
    <name evidence="10" type="ORF">CONCODRAFT_61417</name>
</gene>
<comment type="similarity">
    <text evidence="2">Belongs to the FYV10 family.</text>
</comment>
<evidence type="ECO:0008006" key="12">
    <source>
        <dbReference type="Google" id="ProtNLM"/>
    </source>
</evidence>
<dbReference type="GO" id="GO:0008270">
    <property type="term" value="F:zinc ion binding"/>
    <property type="evidence" value="ECO:0007669"/>
    <property type="project" value="UniProtKB-KW"/>
</dbReference>
<dbReference type="SMART" id="SM00757">
    <property type="entry name" value="CRA"/>
    <property type="match status" value="1"/>
</dbReference>
<dbReference type="OMA" id="YFDDKRW"/>
<keyword evidence="6" id="KW-0862">Zinc</keyword>
<evidence type="ECO:0000256" key="4">
    <source>
        <dbReference type="ARBA" id="ARBA00022723"/>
    </source>
</evidence>
<dbReference type="InterPro" id="IPR044063">
    <property type="entry name" value="ZF_RING_GID"/>
</dbReference>
<evidence type="ECO:0000256" key="6">
    <source>
        <dbReference type="ARBA" id="ARBA00022833"/>
    </source>
</evidence>
<organism evidence="10 11">
    <name type="scientific">Conidiobolus coronatus (strain ATCC 28846 / CBS 209.66 / NRRL 28638)</name>
    <name type="common">Delacroixia coronata</name>
    <dbReference type="NCBI Taxonomy" id="796925"/>
    <lineage>
        <taxon>Eukaryota</taxon>
        <taxon>Fungi</taxon>
        <taxon>Fungi incertae sedis</taxon>
        <taxon>Zoopagomycota</taxon>
        <taxon>Entomophthoromycotina</taxon>
        <taxon>Entomophthoromycetes</taxon>
        <taxon>Entomophthorales</taxon>
        <taxon>Ancylistaceae</taxon>
        <taxon>Conidiobolus</taxon>
    </lineage>
</organism>
<dbReference type="SMART" id="SM00668">
    <property type="entry name" value="CTLH"/>
    <property type="match status" value="1"/>
</dbReference>
<feature type="domain" description="RING-Gid-type" evidence="9">
    <location>
        <begin position="311"/>
        <end position="382"/>
    </location>
</feature>
<feature type="domain" description="CTLH" evidence="8">
    <location>
        <begin position="159"/>
        <end position="215"/>
    </location>
</feature>
<dbReference type="GO" id="GO:0034657">
    <property type="term" value="C:GID complex"/>
    <property type="evidence" value="ECO:0007669"/>
    <property type="project" value="TreeGrafter"/>
</dbReference>
<comment type="subcellular location">
    <subcellularLocation>
        <location evidence="1">Cytoplasm</location>
    </subcellularLocation>
</comment>
<evidence type="ECO:0000256" key="1">
    <source>
        <dbReference type="ARBA" id="ARBA00004496"/>
    </source>
</evidence>
<dbReference type="PROSITE" id="PS50897">
    <property type="entry name" value="CTLH"/>
    <property type="match status" value="1"/>
</dbReference>
<dbReference type="InterPro" id="IPR045098">
    <property type="entry name" value="Fyv10_fam"/>
</dbReference>
<protein>
    <recommendedName>
        <fullName evidence="12">Macrophage erythroblast attacher</fullName>
    </recommendedName>
</protein>
<dbReference type="Gene3D" id="3.30.40.10">
    <property type="entry name" value="Zinc/RING finger domain, C3HC4 (zinc finger)"/>
    <property type="match status" value="1"/>
</dbReference>
<dbReference type="InterPro" id="IPR013144">
    <property type="entry name" value="CRA_dom"/>
</dbReference>
<keyword evidence="4" id="KW-0479">Metal-binding</keyword>
<dbReference type="Pfam" id="PF13445">
    <property type="entry name" value="zf-RING_UBOX"/>
    <property type="match status" value="1"/>
</dbReference>
<evidence type="ECO:0000313" key="11">
    <source>
        <dbReference type="Proteomes" id="UP000070444"/>
    </source>
</evidence>